<sequence>MSQPTSWKLPLAVYALVAVLLLIVAPWVVASVDAEMDRTFEPETPAVDRCGDRT</sequence>
<organism evidence="1 2">
    <name type="scientific">Jiangella alkaliphila</name>
    <dbReference type="NCBI Taxonomy" id="419479"/>
    <lineage>
        <taxon>Bacteria</taxon>
        <taxon>Bacillati</taxon>
        <taxon>Actinomycetota</taxon>
        <taxon>Actinomycetes</taxon>
        <taxon>Jiangellales</taxon>
        <taxon>Jiangellaceae</taxon>
        <taxon>Jiangella</taxon>
    </lineage>
</organism>
<gene>
    <name evidence="1" type="ORF">SAMN04488563_0822</name>
</gene>
<dbReference type="Proteomes" id="UP000182977">
    <property type="component" value="Chromosome I"/>
</dbReference>
<dbReference type="AlphaFoldDB" id="A0A1H2H3J2"/>
<keyword evidence="2" id="KW-1185">Reference proteome</keyword>
<reference evidence="2" key="1">
    <citation type="submission" date="2016-10" db="EMBL/GenBank/DDBJ databases">
        <authorList>
            <person name="Varghese N."/>
            <person name="Submissions S."/>
        </authorList>
    </citation>
    <scope>NUCLEOTIDE SEQUENCE [LARGE SCALE GENOMIC DNA]</scope>
    <source>
        <strain evidence="2">DSM 45079</strain>
    </source>
</reference>
<dbReference type="STRING" id="419479.SAMN04488563_0822"/>
<protein>
    <submittedName>
        <fullName evidence="1">Uncharacterized protein</fullName>
    </submittedName>
</protein>
<proteinExistence type="predicted"/>
<evidence type="ECO:0000313" key="1">
    <source>
        <dbReference type="EMBL" id="SDU26392.1"/>
    </source>
</evidence>
<evidence type="ECO:0000313" key="2">
    <source>
        <dbReference type="Proteomes" id="UP000182977"/>
    </source>
</evidence>
<name>A0A1H2H3J2_9ACTN</name>
<dbReference type="RefSeq" id="WP_157524188.1">
    <property type="nucleotide sequence ID" value="NZ_KQ061219.1"/>
</dbReference>
<dbReference type="EMBL" id="LT629791">
    <property type="protein sequence ID" value="SDU26392.1"/>
    <property type="molecule type" value="Genomic_DNA"/>
</dbReference>
<accession>A0A1H2H3J2</accession>